<dbReference type="GO" id="GO:0016788">
    <property type="term" value="F:hydrolase activity, acting on ester bonds"/>
    <property type="evidence" value="ECO:0007669"/>
    <property type="project" value="InterPro"/>
</dbReference>
<evidence type="ECO:0000256" key="1">
    <source>
        <dbReference type="ARBA" id="ARBA00022723"/>
    </source>
</evidence>
<dbReference type="PANTHER" id="PTHR46124">
    <property type="entry name" value="D-AMINOACYL-TRNA DEACYLASE"/>
    <property type="match status" value="1"/>
</dbReference>
<feature type="binding site" evidence="3">
    <location>
        <position position="136"/>
    </location>
    <ligand>
        <name>a divalent metal cation</name>
        <dbReference type="ChEBI" id="CHEBI:60240"/>
        <label>2</label>
    </ligand>
</feature>
<dbReference type="PROSITE" id="PS01137">
    <property type="entry name" value="TATD_1"/>
    <property type="match status" value="1"/>
</dbReference>
<proteinExistence type="predicted"/>
<dbReference type="PIRSF" id="PIRSF005902">
    <property type="entry name" value="DNase_TatD"/>
    <property type="match status" value="1"/>
</dbReference>
<evidence type="ECO:0000313" key="4">
    <source>
        <dbReference type="EMBL" id="PIT90377.1"/>
    </source>
</evidence>
<keyword evidence="1 3" id="KW-0479">Metal-binding</keyword>
<comment type="caution">
    <text evidence="4">The sequence shown here is derived from an EMBL/GenBank/DDBJ whole genome shotgun (WGS) entry which is preliminary data.</text>
</comment>
<feature type="binding site" evidence="3">
    <location>
        <position position="216"/>
    </location>
    <ligand>
        <name>a divalent metal cation</name>
        <dbReference type="ChEBI" id="CHEBI:60240"/>
        <label>1</label>
    </ligand>
</feature>
<protein>
    <submittedName>
        <fullName evidence="4">Hydrolase TatD</fullName>
    </submittedName>
</protein>
<dbReference type="InterPro" id="IPR001130">
    <property type="entry name" value="TatD-like"/>
</dbReference>
<dbReference type="Gene3D" id="3.20.20.140">
    <property type="entry name" value="Metal-dependent hydrolases"/>
    <property type="match status" value="1"/>
</dbReference>
<reference evidence="5" key="1">
    <citation type="submission" date="2017-09" db="EMBL/GenBank/DDBJ databases">
        <title>Depth-based differentiation of microbial function through sediment-hosted aquifers and enrichment of novel symbionts in the deep terrestrial subsurface.</title>
        <authorList>
            <person name="Probst A.J."/>
            <person name="Ladd B."/>
            <person name="Jarett J.K."/>
            <person name="Geller-Mcgrath D.E."/>
            <person name="Sieber C.M.K."/>
            <person name="Emerson J.B."/>
            <person name="Anantharaman K."/>
            <person name="Thomas B.C."/>
            <person name="Malmstrom R."/>
            <person name="Stieglmeier M."/>
            <person name="Klingl A."/>
            <person name="Woyke T."/>
            <person name="Ryan C.M."/>
            <person name="Banfield J.F."/>
        </authorList>
    </citation>
    <scope>NUCLEOTIDE SEQUENCE [LARGE SCALE GENOMIC DNA]</scope>
</reference>
<dbReference type="EMBL" id="PFBO01000090">
    <property type="protein sequence ID" value="PIT90377.1"/>
    <property type="molecule type" value="Genomic_DNA"/>
</dbReference>
<dbReference type="SUPFAM" id="SSF51556">
    <property type="entry name" value="Metallo-dependent hydrolases"/>
    <property type="match status" value="1"/>
</dbReference>
<dbReference type="NCBIfam" id="TIGR00010">
    <property type="entry name" value="YchF/TatD family DNA exonuclease"/>
    <property type="match status" value="1"/>
</dbReference>
<name>A0A2M6WC84_9BACT</name>
<dbReference type="Proteomes" id="UP000230543">
    <property type="component" value="Unassembled WGS sequence"/>
</dbReference>
<dbReference type="InterPro" id="IPR032466">
    <property type="entry name" value="Metal_Hydrolase"/>
</dbReference>
<evidence type="ECO:0000313" key="5">
    <source>
        <dbReference type="Proteomes" id="UP000230543"/>
    </source>
</evidence>
<dbReference type="InterPro" id="IPR018228">
    <property type="entry name" value="DNase_TatD-rel_CS"/>
</dbReference>
<dbReference type="Pfam" id="PF01026">
    <property type="entry name" value="TatD_DNase"/>
    <property type="match status" value="1"/>
</dbReference>
<dbReference type="PANTHER" id="PTHR46124:SF2">
    <property type="entry name" value="D-AMINOACYL-TRNA DEACYLASE"/>
    <property type="match status" value="1"/>
</dbReference>
<feature type="binding site" evidence="3">
    <location>
        <position position="8"/>
    </location>
    <ligand>
        <name>a divalent metal cation</name>
        <dbReference type="ChEBI" id="CHEBI:60240"/>
        <label>1</label>
    </ligand>
</feature>
<dbReference type="GO" id="GO:0046872">
    <property type="term" value="F:metal ion binding"/>
    <property type="evidence" value="ECO:0007669"/>
    <property type="project" value="UniProtKB-KW"/>
</dbReference>
<evidence type="ECO:0000256" key="3">
    <source>
        <dbReference type="PIRSR" id="PIRSR005902-1"/>
    </source>
</evidence>
<dbReference type="CDD" id="cd01310">
    <property type="entry name" value="TatD_DNAse"/>
    <property type="match status" value="1"/>
</dbReference>
<evidence type="ECO:0000256" key="2">
    <source>
        <dbReference type="ARBA" id="ARBA00022801"/>
    </source>
</evidence>
<keyword evidence="2 4" id="KW-0378">Hydrolase</keyword>
<gene>
    <name evidence="4" type="ORF">COU22_02520</name>
</gene>
<sequence>MLIDTHAHLNFEAYSQDRPEVIKRCHDKEMAVINIGSQLATSQLGVVLTKEDYFYAAVGLHPIHVFDEDFKAEDYQALINDKVVAIGETGLDFYHPTFERAGAEARSLEEVIAKQQEVFLKHIQLAGENDLPLMLHGRNGLEGRDVYREMLEILKEQKVERAVFHCFGGDQSVAEEIIKAGYYIGTDGPLTFKKKAEDLQAMITNLPLERILIETDCPYLTPEPHRGERNEPIYVEHVAEKIAELKNLSKEEVIEQTWQNAVNLFKL</sequence>
<dbReference type="InterPro" id="IPR015991">
    <property type="entry name" value="TatD/YcfH-like"/>
</dbReference>
<organism evidence="4 5">
    <name type="scientific">Candidatus Komeilibacteria bacterium CG10_big_fil_rev_8_21_14_0_10_41_13</name>
    <dbReference type="NCBI Taxonomy" id="1974476"/>
    <lineage>
        <taxon>Bacteria</taxon>
        <taxon>Candidatus Komeiliibacteriota</taxon>
    </lineage>
</organism>
<dbReference type="AlphaFoldDB" id="A0A2M6WC84"/>
<dbReference type="FunFam" id="3.20.20.140:FF:000005">
    <property type="entry name" value="TatD family hydrolase"/>
    <property type="match status" value="1"/>
</dbReference>
<dbReference type="GO" id="GO:0004536">
    <property type="term" value="F:DNA nuclease activity"/>
    <property type="evidence" value="ECO:0007669"/>
    <property type="project" value="InterPro"/>
</dbReference>
<accession>A0A2M6WC84</accession>
<feature type="binding site" evidence="3">
    <location>
        <position position="6"/>
    </location>
    <ligand>
        <name>a divalent metal cation</name>
        <dbReference type="ChEBI" id="CHEBI:60240"/>
        <label>1</label>
    </ligand>
</feature>
<feature type="binding site" evidence="3">
    <location>
        <position position="88"/>
    </location>
    <ligand>
        <name>a divalent metal cation</name>
        <dbReference type="ChEBI" id="CHEBI:60240"/>
        <label>1</label>
    </ligand>
</feature>
<feature type="binding site" evidence="3">
    <location>
        <position position="165"/>
    </location>
    <ligand>
        <name>a divalent metal cation</name>
        <dbReference type="ChEBI" id="CHEBI:60240"/>
        <label>2</label>
    </ligand>
</feature>